<keyword evidence="1" id="KW-1133">Transmembrane helix</keyword>
<evidence type="ECO:0000256" key="1">
    <source>
        <dbReference type="SAM" id="Phobius"/>
    </source>
</evidence>
<sequence length="162" mass="18626">MVFWCTTLTLLIWPYVSWRFDAKQETLGVAMTYWGLGSIAFGVLISVLSIGYIYDQFLALWKEQRTVDTERNPFGTYALIPANVVIIGMMNRVLRDNANGDEKVIATCDWVDEWLKWCSSQEIWARSQRFWDDTFPKPVPDLFFLPDGAVEAARSVGKNLDD</sequence>
<organism evidence="2">
    <name type="scientific">uncultured marine group II/III euryarchaeote AD1000_10_C12</name>
    <dbReference type="NCBI Taxonomy" id="1457717"/>
    <lineage>
        <taxon>Archaea</taxon>
        <taxon>Methanobacteriati</taxon>
        <taxon>Methanobacteriota</taxon>
        <taxon>environmental samples</taxon>
    </lineage>
</organism>
<feature type="transmembrane region" description="Helical" evidence="1">
    <location>
        <begin position="32"/>
        <end position="54"/>
    </location>
</feature>
<proteinExistence type="predicted"/>
<reference evidence="2" key="1">
    <citation type="journal article" date="2014" name="Genome Biol. Evol.">
        <title>Pangenome evidence for extensive interdomain horizontal transfer affecting lineage core and shell genes in uncultured planktonic thaumarchaeota and euryarchaeota.</title>
        <authorList>
            <person name="Deschamps P."/>
            <person name="Zivanovic Y."/>
            <person name="Moreira D."/>
            <person name="Rodriguez-Valera F."/>
            <person name="Lopez-Garcia P."/>
        </authorList>
    </citation>
    <scope>NUCLEOTIDE SEQUENCE</scope>
</reference>
<protein>
    <submittedName>
        <fullName evidence="2">Uncharacterized protein</fullName>
    </submittedName>
</protein>
<keyword evidence="1" id="KW-0812">Transmembrane</keyword>
<accession>A0A075FNE3</accession>
<dbReference type="AlphaFoldDB" id="A0A075FNE3"/>
<dbReference type="EMBL" id="KF900331">
    <property type="protein sequence ID" value="AIE91232.1"/>
    <property type="molecule type" value="Genomic_DNA"/>
</dbReference>
<feature type="transmembrane region" description="Helical" evidence="1">
    <location>
        <begin position="74"/>
        <end position="94"/>
    </location>
</feature>
<keyword evidence="1" id="KW-0472">Membrane</keyword>
<evidence type="ECO:0000313" key="2">
    <source>
        <dbReference type="EMBL" id="AIE91232.1"/>
    </source>
</evidence>
<name>A0A075FNE3_9EURY</name>